<keyword evidence="2" id="KW-1185">Reference proteome</keyword>
<protein>
    <submittedName>
        <fullName evidence="1">Putative sporulation protein YtxC</fullName>
    </submittedName>
</protein>
<dbReference type="AlphaFoldDB" id="A0A1G6UGD7"/>
<proteinExistence type="predicted"/>
<name>A0A1G6UGD7_9BACI</name>
<organism evidence="1 2">
    <name type="scientific">Terribacillus halophilus</name>
    <dbReference type="NCBI Taxonomy" id="361279"/>
    <lineage>
        <taxon>Bacteria</taxon>
        <taxon>Bacillati</taxon>
        <taxon>Bacillota</taxon>
        <taxon>Bacilli</taxon>
        <taxon>Bacillales</taxon>
        <taxon>Bacillaceae</taxon>
        <taxon>Terribacillus</taxon>
    </lineage>
</organism>
<evidence type="ECO:0000313" key="1">
    <source>
        <dbReference type="EMBL" id="SDD40331.1"/>
    </source>
</evidence>
<evidence type="ECO:0000313" key="2">
    <source>
        <dbReference type="Proteomes" id="UP000198666"/>
    </source>
</evidence>
<reference evidence="2" key="1">
    <citation type="submission" date="2016-10" db="EMBL/GenBank/DDBJ databases">
        <authorList>
            <person name="Varghese N."/>
            <person name="Submissions S."/>
        </authorList>
    </citation>
    <scope>NUCLEOTIDE SEQUENCE [LARGE SCALE GENOMIC DNA]</scope>
    <source>
        <strain evidence="2">DSM 21620</strain>
    </source>
</reference>
<dbReference type="Pfam" id="PF08812">
    <property type="entry name" value="YtxC"/>
    <property type="match status" value="1"/>
</dbReference>
<dbReference type="Proteomes" id="UP000198666">
    <property type="component" value="Unassembled WGS sequence"/>
</dbReference>
<dbReference type="OrthoDB" id="2986513at2"/>
<dbReference type="InterPro" id="IPR014199">
    <property type="entry name" value="Spore_YtxC"/>
</dbReference>
<gene>
    <name evidence="1" type="ORF">SAMN05421663_11065</name>
</gene>
<accession>A0A1G6UGD7</accession>
<sequence>MRKVFIKSKKEMDTFCSCLAMLDGTKQVYVDEDARWGYVATVHDGYHRRIAMALVETFLHHRETEWIKQIAKEVYYYKDEEAIKRIAELTHTIIVGDMYEETAKEPSMSRQQITQAFQEIAAKHIRVFFDAVIQFRSNGYREALIEIVGDAIEEYKREEEYQMYVESLREYIGKKPINSSSVIHVIQGRDFSFYKDDGTPFSDEEIAALAEEEPLFLAGLGKQEKNITPLIAMSPQKIYLYGDHPSEPKTLTIINIFQERAAYLPLHQFPFSMY</sequence>
<dbReference type="EMBL" id="FMZB01000010">
    <property type="protein sequence ID" value="SDD40331.1"/>
    <property type="molecule type" value="Genomic_DNA"/>
</dbReference>
<dbReference type="STRING" id="361279.SAMN05421663_11065"/>